<keyword evidence="3" id="KW-1185">Reference proteome</keyword>
<sequence>MALPVDFDDIFHITGLPGLTRDIQFALAPVFLLNGIGLILNMLTGRLSRIVDRARDIEEVFTPRDHPRHAQQVAELRILDRRMTIVNNSIFLATASAVVLCSLVAGIFIARLVGVGFARTLSLLFAISLLLLIASLMLFLIEVRIAVAAIRVRDELLERS</sequence>
<dbReference type="Proteomes" id="UP001169764">
    <property type="component" value="Unassembled WGS sequence"/>
</dbReference>
<reference evidence="2" key="1">
    <citation type="submission" date="2023-07" db="EMBL/GenBank/DDBJ databases">
        <authorList>
            <person name="Kim M."/>
        </authorList>
    </citation>
    <scope>NUCLEOTIDE SEQUENCE</scope>
    <source>
        <strain evidence="2">BIUV-7</strain>
    </source>
</reference>
<comment type="caution">
    <text evidence="2">The sequence shown here is derived from an EMBL/GenBank/DDBJ whole genome shotgun (WGS) entry which is preliminary data.</text>
</comment>
<keyword evidence="1" id="KW-0472">Membrane</keyword>
<organism evidence="2 3">
    <name type="scientific">Sphingomonas natans</name>
    <dbReference type="NCBI Taxonomy" id="3063330"/>
    <lineage>
        <taxon>Bacteria</taxon>
        <taxon>Pseudomonadati</taxon>
        <taxon>Pseudomonadota</taxon>
        <taxon>Alphaproteobacteria</taxon>
        <taxon>Sphingomonadales</taxon>
        <taxon>Sphingomonadaceae</taxon>
        <taxon>Sphingomonas</taxon>
    </lineage>
</organism>
<evidence type="ECO:0000313" key="2">
    <source>
        <dbReference type="EMBL" id="MDO6416856.1"/>
    </source>
</evidence>
<name>A0ABT8YEQ8_9SPHN</name>
<dbReference type="Pfam" id="PF11026">
    <property type="entry name" value="DUF2721"/>
    <property type="match status" value="1"/>
</dbReference>
<evidence type="ECO:0000313" key="3">
    <source>
        <dbReference type="Proteomes" id="UP001169764"/>
    </source>
</evidence>
<dbReference type="EMBL" id="JAUOTP010000012">
    <property type="protein sequence ID" value="MDO6416856.1"/>
    <property type="molecule type" value="Genomic_DNA"/>
</dbReference>
<feature type="transmembrane region" description="Helical" evidence="1">
    <location>
        <begin position="90"/>
        <end position="114"/>
    </location>
</feature>
<protein>
    <submittedName>
        <fullName evidence="2">DUF2721 domain-containing protein</fullName>
    </submittedName>
</protein>
<gene>
    <name evidence="2" type="ORF">Q4F19_20905</name>
</gene>
<feature type="transmembrane region" description="Helical" evidence="1">
    <location>
        <begin position="23"/>
        <end position="43"/>
    </location>
</feature>
<dbReference type="RefSeq" id="WP_303546748.1">
    <property type="nucleotide sequence ID" value="NZ_JAUOTP010000012.1"/>
</dbReference>
<evidence type="ECO:0000256" key="1">
    <source>
        <dbReference type="SAM" id="Phobius"/>
    </source>
</evidence>
<keyword evidence="1" id="KW-1133">Transmembrane helix</keyword>
<feature type="transmembrane region" description="Helical" evidence="1">
    <location>
        <begin position="120"/>
        <end position="141"/>
    </location>
</feature>
<dbReference type="InterPro" id="IPR021279">
    <property type="entry name" value="DUF2721"/>
</dbReference>
<accession>A0ABT8YEQ8</accession>
<proteinExistence type="predicted"/>
<keyword evidence="1" id="KW-0812">Transmembrane</keyword>